<dbReference type="SUPFAM" id="SSF48452">
    <property type="entry name" value="TPR-like"/>
    <property type="match status" value="1"/>
</dbReference>
<organism evidence="2 3">
    <name type="scientific">Amycolatopsis melonis</name>
    <dbReference type="NCBI Taxonomy" id="3156488"/>
    <lineage>
        <taxon>Bacteria</taxon>
        <taxon>Bacillati</taxon>
        <taxon>Actinomycetota</taxon>
        <taxon>Actinomycetes</taxon>
        <taxon>Pseudonocardiales</taxon>
        <taxon>Pseudonocardiaceae</taxon>
        <taxon>Amycolatopsis</taxon>
    </lineage>
</organism>
<evidence type="ECO:0000256" key="1">
    <source>
        <dbReference type="PROSITE-ProRule" id="PRU00339"/>
    </source>
</evidence>
<dbReference type="SMART" id="SM00028">
    <property type="entry name" value="TPR"/>
    <property type="match status" value="5"/>
</dbReference>
<protein>
    <submittedName>
        <fullName evidence="2">NB-ARC domain-containing protein</fullName>
    </submittedName>
</protein>
<sequence>MRTDEPGAAADRVLPRQLPAAPAWLIGRDAESAALQDALAAAPVAVVEGPGGIGKSALALHWAHRNAARFPDGQLYADLGGFGRAGVVASPLSILQGFLGALGVPQQAVPAAEAAAAALYRSVLAGRRLLIVLDNAAELAQVEQLLPGSPSCRVLVTSRTALPGLRRYGAVAVRLDVLPPDRSRELFARLAGPDVSAADPSAVNALAELCGGLPLALALLAARVAAEPEVPIALLAREMGDGGLAAFDAGDGSASLQAVLSWSYRALGEDEARAFRLLGAAPVDELGVAAAACLLDVPRETAAGLLRTLALKNLVTQFRPRRYRFHDLVRLYARKLAFEVGAIVEADDATARLADFYATAALEADRRLYPHRSPVDAETPARLRFADEDEALRWFAEEHRQLTIVQSVAAYQDRPRTAWLLCRALDTYQYRTGRVLDNLRTAELGARAARRLGTDTARLLSLRQLGRALTRAGEPARAAACLREALAAAGTDPGESAHTRHDLARVLGLLGDHRAALAAAEEAAGLYERAGNSVGRAHALASAARQCAELGDFERAARTARQALALHEEQRNPSGAAVTWDVLGFVALRTGDLGEAGRCYGKALELSQEQQNAFFEAEVTERLAQVHRAAGRAGQAAEALRACCRLYSGQHRLDDHERVRAELVAVVTRPETSLGR</sequence>
<dbReference type="InterPro" id="IPR027417">
    <property type="entry name" value="P-loop_NTPase"/>
</dbReference>
<dbReference type="RefSeq" id="WP_348950017.1">
    <property type="nucleotide sequence ID" value="NZ_JBDZYD010000004.1"/>
</dbReference>
<evidence type="ECO:0000313" key="3">
    <source>
        <dbReference type="Proteomes" id="UP001440984"/>
    </source>
</evidence>
<dbReference type="SUPFAM" id="SSF52540">
    <property type="entry name" value="P-loop containing nucleoside triphosphate hydrolases"/>
    <property type="match status" value="1"/>
</dbReference>
<dbReference type="Proteomes" id="UP001440984">
    <property type="component" value="Unassembled WGS sequence"/>
</dbReference>
<dbReference type="Gene3D" id="1.25.40.10">
    <property type="entry name" value="Tetratricopeptide repeat domain"/>
    <property type="match status" value="2"/>
</dbReference>
<keyword evidence="1" id="KW-0802">TPR repeat</keyword>
<name>A0ABV0LBN9_9PSEU</name>
<proteinExistence type="predicted"/>
<comment type="caution">
    <text evidence="2">The sequence shown here is derived from an EMBL/GenBank/DDBJ whole genome shotgun (WGS) entry which is preliminary data.</text>
</comment>
<gene>
    <name evidence="2" type="ORF">ABJI51_11630</name>
</gene>
<evidence type="ECO:0000313" key="2">
    <source>
        <dbReference type="EMBL" id="MEQ0559726.1"/>
    </source>
</evidence>
<reference evidence="2 3" key="1">
    <citation type="submission" date="2024-05" db="EMBL/GenBank/DDBJ databases">
        <authorList>
            <person name="Zhao H."/>
            <person name="Xu Y."/>
            <person name="Lin S."/>
            <person name="Spain J.C."/>
            <person name="Zhou N.-Y."/>
        </authorList>
    </citation>
    <scope>NUCLEOTIDE SEQUENCE [LARGE SCALE GENOMIC DNA]</scope>
    <source>
        <strain evidence="2 3">NEAU-NG30</strain>
    </source>
</reference>
<dbReference type="Gene3D" id="3.40.50.300">
    <property type="entry name" value="P-loop containing nucleotide triphosphate hydrolases"/>
    <property type="match status" value="1"/>
</dbReference>
<dbReference type="PRINTS" id="PR00364">
    <property type="entry name" value="DISEASERSIST"/>
</dbReference>
<dbReference type="PANTHER" id="PTHR47691:SF3">
    <property type="entry name" value="HTH-TYPE TRANSCRIPTIONAL REGULATOR RV0890C-RELATED"/>
    <property type="match status" value="1"/>
</dbReference>
<keyword evidence="3" id="KW-1185">Reference proteome</keyword>
<dbReference type="InterPro" id="IPR011990">
    <property type="entry name" value="TPR-like_helical_dom_sf"/>
</dbReference>
<feature type="repeat" description="TPR" evidence="1">
    <location>
        <begin position="577"/>
        <end position="610"/>
    </location>
</feature>
<dbReference type="PANTHER" id="PTHR47691">
    <property type="entry name" value="REGULATOR-RELATED"/>
    <property type="match status" value="1"/>
</dbReference>
<dbReference type="EMBL" id="JBDZYD010000004">
    <property type="protein sequence ID" value="MEQ0559726.1"/>
    <property type="molecule type" value="Genomic_DNA"/>
</dbReference>
<dbReference type="PROSITE" id="PS50005">
    <property type="entry name" value="TPR"/>
    <property type="match status" value="1"/>
</dbReference>
<accession>A0ABV0LBN9</accession>
<dbReference type="InterPro" id="IPR019734">
    <property type="entry name" value="TPR_rpt"/>
</dbReference>